<dbReference type="AlphaFoldDB" id="A0A4V6I758"/>
<keyword evidence="2" id="KW-1185">Reference proteome</keyword>
<accession>A0A4V6I758</accession>
<dbReference type="Proteomes" id="UP000298663">
    <property type="component" value="Chromosome X"/>
</dbReference>
<name>A0A4V6I758_STECR</name>
<sequence>MAEAQQFFNHKMSRVTQRRNVPSSYFQVDRGDVALLCGCFDGCAVDDRAGQVDQLAKSGRDVLRSKFYSVL</sequence>
<proteinExistence type="predicted"/>
<evidence type="ECO:0000313" key="1">
    <source>
        <dbReference type="EMBL" id="TMS33843.1"/>
    </source>
</evidence>
<dbReference type="EMBL" id="AZBU02000001">
    <property type="protein sequence ID" value="TMS33843.1"/>
    <property type="molecule type" value="Genomic_DNA"/>
</dbReference>
<evidence type="ECO:0000313" key="2">
    <source>
        <dbReference type="Proteomes" id="UP000298663"/>
    </source>
</evidence>
<protein>
    <submittedName>
        <fullName evidence="1">Uncharacterized protein</fullName>
    </submittedName>
</protein>
<gene>
    <name evidence="1" type="ORF">L596_001534</name>
</gene>
<reference evidence="1 2" key="2">
    <citation type="journal article" date="2019" name="G3 (Bethesda)">
        <title>Hybrid Assembly of the Genome of the Entomopathogenic Nematode Steinernema carpocapsae Identifies the X-Chromosome.</title>
        <authorList>
            <person name="Serra L."/>
            <person name="Macchietto M."/>
            <person name="Macias-Munoz A."/>
            <person name="McGill C.J."/>
            <person name="Rodriguez I.M."/>
            <person name="Rodriguez B."/>
            <person name="Murad R."/>
            <person name="Mortazavi A."/>
        </authorList>
    </citation>
    <scope>NUCLEOTIDE SEQUENCE [LARGE SCALE GENOMIC DNA]</scope>
    <source>
        <strain evidence="1 2">ALL</strain>
    </source>
</reference>
<reference evidence="1 2" key="1">
    <citation type="journal article" date="2015" name="Genome Biol.">
        <title>Comparative genomics of Steinernema reveals deeply conserved gene regulatory networks.</title>
        <authorList>
            <person name="Dillman A.R."/>
            <person name="Macchietto M."/>
            <person name="Porter C.F."/>
            <person name="Rogers A."/>
            <person name="Williams B."/>
            <person name="Antoshechkin I."/>
            <person name="Lee M.M."/>
            <person name="Goodwin Z."/>
            <person name="Lu X."/>
            <person name="Lewis E.E."/>
            <person name="Goodrich-Blair H."/>
            <person name="Stock S.P."/>
            <person name="Adams B.J."/>
            <person name="Sternberg P.W."/>
            <person name="Mortazavi A."/>
        </authorList>
    </citation>
    <scope>NUCLEOTIDE SEQUENCE [LARGE SCALE GENOMIC DNA]</scope>
    <source>
        <strain evidence="1 2">ALL</strain>
    </source>
</reference>
<dbReference type="EMBL" id="CM016762">
    <property type="protein sequence ID" value="TMS33843.1"/>
    <property type="molecule type" value="Genomic_DNA"/>
</dbReference>
<organism evidence="1 2">
    <name type="scientific">Steinernema carpocapsae</name>
    <name type="common">Entomopathogenic nematode</name>
    <dbReference type="NCBI Taxonomy" id="34508"/>
    <lineage>
        <taxon>Eukaryota</taxon>
        <taxon>Metazoa</taxon>
        <taxon>Ecdysozoa</taxon>
        <taxon>Nematoda</taxon>
        <taxon>Chromadorea</taxon>
        <taxon>Rhabditida</taxon>
        <taxon>Tylenchina</taxon>
        <taxon>Panagrolaimomorpha</taxon>
        <taxon>Strongyloidoidea</taxon>
        <taxon>Steinernematidae</taxon>
        <taxon>Steinernema</taxon>
    </lineage>
</organism>
<comment type="caution">
    <text evidence="1">The sequence shown here is derived from an EMBL/GenBank/DDBJ whole genome shotgun (WGS) entry which is preliminary data.</text>
</comment>